<dbReference type="SUPFAM" id="SSF46938">
    <property type="entry name" value="CRAL/TRIO N-terminal domain"/>
    <property type="match status" value="1"/>
</dbReference>
<proteinExistence type="predicted"/>
<dbReference type="AlphaFoldDB" id="A0A0G4FYN0"/>
<dbReference type="InterPro" id="IPR014352">
    <property type="entry name" value="FERM/acyl-CoA-bd_prot_sf"/>
</dbReference>
<dbReference type="GO" id="GO:0000062">
    <property type="term" value="F:fatty-acyl-CoA binding"/>
    <property type="evidence" value="ECO:0007669"/>
    <property type="project" value="InterPro"/>
</dbReference>
<dbReference type="Gene3D" id="1.20.80.10">
    <property type="match status" value="1"/>
</dbReference>
<keyword evidence="5" id="KW-1185">Reference proteome</keyword>
<sequence>MDERFAQASDFVAHLDGYQQQVTIDDWSRLYGLCKYALHGECTTPRPHDATEIDRRKWEGWLRASFHGSKESASSHFVAIVDSLFPSWLDHKTAIDTRRHKDPPSSPRSLSPRHGQMPPFIRRTDTGRAPSPLPVSIPPSAPPAAEPTDGGRPQPPPQTQSEPHGQQELPMRFEQAGSGGGGGRPPLSMPGGMMGVGGGGGVVVRSPQLSANNTSHCEETHPPSTASSPRRIAAIQQRFKGMLYQKELTVTGGGSWVDRYCVMDTSGCMLRCFDTPASREPRVVIPLDQAVIEGLFSPADDHVDRAAGMWSFVIRWPTDTPPKLQLQPTDRRALSSGGGISSTVASTGWMGSWAPVGVEEDGWGIAHLGHYHEDEAKRWYDGILDAIEAFDSPPQPVLPPLDTFMHDHTPSGIRLTAETIHPCPGPPEPSSVPPVLAPCVEQPQSGLHDGSDNWVLSSGEGGCRIYRHRRDPHRWKCSMTIHAPRALVLHYLSRPWGISSFLGFQETKWQLLQCVPDEPVDVCRYRHRLWGGVWGVPWRVLGGRHAWNPLMEYRLIRTGWTDPDGTSFIVGTSLPLTKPFPLSVSSTLPLPWLSGAAQTVRTDVQLVSWRVGPSSRPNERCHVSCCLRLAPRQPYWGVALWLGGGVGVRRVLVRSFFDHLVKLRGFLTSSDEADMPLSELGASEWSSPLPSLTFSPQSTSTTSPPGSPLDTDPDDIDAAARVFCTLPLPFSDLRPVPPSQRPRWLRSQQDLGRRQGKALADLRRQLQLGGEFGPPVLDLRESDLLRFLSARGWDVDAAELQLRRAIHWRKESGVEAIHLHAEGLKPHMDTRWGHLWASDVHQRPCLVFVLQRITSNNTADPAALRWCLLHLLEQALHQLQNTPHVEQWVVLIDGRGFGYAHWGAWQPLLELLPILTEVYAERLGEVLVWRASWPLRLAWDMLRLLLDETTVQKVRFLPSDEPSTLRVFQHCFPPSQSPLSALMAEEL</sequence>
<dbReference type="InterPro" id="IPR035984">
    <property type="entry name" value="Acyl-CoA-binding_sf"/>
</dbReference>
<dbReference type="VEuPathDB" id="CryptoDB:Vbra_21807"/>
<dbReference type="SUPFAM" id="SSF55961">
    <property type="entry name" value="Bet v1-like"/>
    <property type="match status" value="1"/>
</dbReference>
<evidence type="ECO:0000259" key="3">
    <source>
        <dbReference type="PROSITE" id="PS51228"/>
    </source>
</evidence>
<dbReference type="SMART" id="SM00516">
    <property type="entry name" value="SEC14"/>
    <property type="match status" value="1"/>
</dbReference>
<dbReference type="Gene3D" id="3.40.525.10">
    <property type="entry name" value="CRAL-TRIO lipid binding domain"/>
    <property type="match status" value="1"/>
</dbReference>
<dbReference type="PROSITE" id="PS51228">
    <property type="entry name" value="ACB_2"/>
    <property type="match status" value="1"/>
</dbReference>
<feature type="region of interest" description="Disordered" evidence="1">
    <location>
        <begin position="172"/>
        <end position="191"/>
    </location>
</feature>
<dbReference type="Pfam" id="PF00650">
    <property type="entry name" value="CRAL_TRIO"/>
    <property type="match status" value="1"/>
</dbReference>
<dbReference type="SUPFAM" id="SSF47027">
    <property type="entry name" value="Acyl-CoA binding protein"/>
    <property type="match status" value="1"/>
</dbReference>
<accession>A0A0G4FYN0</accession>
<evidence type="ECO:0000313" key="4">
    <source>
        <dbReference type="EMBL" id="CEM20323.1"/>
    </source>
</evidence>
<feature type="region of interest" description="Disordered" evidence="1">
    <location>
        <begin position="682"/>
        <end position="714"/>
    </location>
</feature>
<dbReference type="CDD" id="cd00170">
    <property type="entry name" value="SEC14"/>
    <property type="match status" value="1"/>
</dbReference>
<protein>
    <recommendedName>
        <fullName evidence="6">CRAL-TRIO domain-containing protein</fullName>
    </recommendedName>
</protein>
<dbReference type="Proteomes" id="UP000041254">
    <property type="component" value="Unassembled WGS sequence"/>
</dbReference>
<dbReference type="PANTHER" id="PTHR45824:SF29">
    <property type="entry name" value="GH16843P"/>
    <property type="match status" value="1"/>
</dbReference>
<dbReference type="SUPFAM" id="SSF52087">
    <property type="entry name" value="CRAL/TRIO domain"/>
    <property type="match status" value="1"/>
</dbReference>
<feature type="domain" description="CRAL-TRIO" evidence="2">
    <location>
        <begin position="839"/>
        <end position="987"/>
    </location>
</feature>
<gene>
    <name evidence="4" type="ORF">Vbra_21807</name>
</gene>
<dbReference type="InterPro" id="IPR000582">
    <property type="entry name" value="Acyl-CoA-binding_protein"/>
</dbReference>
<organism evidence="4 5">
    <name type="scientific">Vitrella brassicaformis (strain CCMP3155)</name>
    <dbReference type="NCBI Taxonomy" id="1169540"/>
    <lineage>
        <taxon>Eukaryota</taxon>
        <taxon>Sar</taxon>
        <taxon>Alveolata</taxon>
        <taxon>Colpodellida</taxon>
        <taxon>Vitrellaceae</taxon>
        <taxon>Vitrella</taxon>
    </lineage>
</organism>
<evidence type="ECO:0008006" key="6">
    <source>
        <dbReference type="Google" id="ProtNLM"/>
    </source>
</evidence>
<name>A0A0G4FYN0_VITBC</name>
<dbReference type="PROSITE" id="PS50191">
    <property type="entry name" value="CRAL_TRIO"/>
    <property type="match status" value="1"/>
</dbReference>
<feature type="domain" description="ACB" evidence="3">
    <location>
        <begin position="1"/>
        <end position="90"/>
    </location>
</feature>
<dbReference type="InterPro" id="IPR052578">
    <property type="entry name" value="PI_Transfer_CRAL-TRIO"/>
</dbReference>
<dbReference type="InParanoid" id="A0A0G4FYN0"/>
<feature type="compositionally biased region" description="Pro residues" evidence="1">
    <location>
        <begin position="131"/>
        <end position="145"/>
    </location>
</feature>
<feature type="compositionally biased region" description="Low complexity" evidence="1">
    <location>
        <begin position="686"/>
        <end position="710"/>
    </location>
</feature>
<dbReference type="GO" id="GO:0008526">
    <property type="term" value="F:phosphatidylinositol transfer activity"/>
    <property type="evidence" value="ECO:0007669"/>
    <property type="project" value="TreeGrafter"/>
</dbReference>
<evidence type="ECO:0000259" key="2">
    <source>
        <dbReference type="PROSITE" id="PS50191"/>
    </source>
</evidence>
<dbReference type="Pfam" id="PF00887">
    <property type="entry name" value="ACBP"/>
    <property type="match status" value="1"/>
</dbReference>
<reference evidence="4 5" key="1">
    <citation type="submission" date="2014-11" db="EMBL/GenBank/DDBJ databases">
        <authorList>
            <person name="Zhu J."/>
            <person name="Qi W."/>
            <person name="Song R."/>
        </authorList>
    </citation>
    <scope>NUCLEOTIDE SEQUENCE [LARGE SCALE GENOMIC DNA]</scope>
</reference>
<evidence type="ECO:0000313" key="5">
    <source>
        <dbReference type="Proteomes" id="UP000041254"/>
    </source>
</evidence>
<dbReference type="InterPro" id="IPR001251">
    <property type="entry name" value="CRAL-TRIO_dom"/>
</dbReference>
<dbReference type="OrthoDB" id="348725at2759"/>
<evidence type="ECO:0000256" key="1">
    <source>
        <dbReference type="SAM" id="MobiDB-lite"/>
    </source>
</evidence>
<dbReference type="InterPro" id="IPR036273">
    <property type="entry name" value="CRAL/TRIO_N_dom_sf"/>
</dbReference>
<dbReference type="PANTHER" id="PTHR45824">
    <property type="entry name" value="GH16843P"/>
    <property type="match status" value="1"/>
</dbReference>
<feature type="region of interest" description="Disordered" evidence="1">
    <location>
        <begin position="95"/>
        <end position="166"/>
    </location>
</feature>
<dbReference type="EMBL" id="CDMY01000525">
    <property type="protein sequence ID" value="CEM20323.1"/>
    <property type="molecule type" value="Genomic_DNA"/>
</dbReference>
<dbReference type="SUPFAM" id="SSF50729">
    <property type="entry name" value="PH domain-like"/>
    <property type="match status" value="1"/>
</dbReference>
<dbReference type="InterPro" id="IPR036865">
    <property type="entry name" value="CRAL-TRIO_dom_sf"/>
</dbReference>